<evidence type="ECO:0000313" key="4">
    <source>
        <dbReference type="Proteomes" id="UP000007431"/>
    </source>
</evidence>
<reference evidence="3 4" key="1">
    <citation type="journal article" date="2010" name="Nat. Biotechnol.">
        <title>Genome sequence of the model mushroom Schizophyllum commune.</title>
        <authorList>
            <person name="Ohm R.A."/>
            <person name="de Jong J.F."/>
            <person name="Lugones L.G."/>
            <person name="Aerts A."/>
            <person name="Kothe E."/>
            <person name="Stajich J.E."/>
            <person name="de Vries R.P."/>
            <person name="Record E."/>
            <person name="Levasseur A."/>
            <person name="Baker S.E."/>
            <person name="Bartholomew K.A."/>
            <person name="Coutinho P.M."/>
            <person name="Erdmann S."/>
            <person name="Fowler T.J."/>
            <person name="Gathman A.C."/>
            <person name="Lombard V."/>
            <person name="Henrissat B."/>
            <person name="Knabe N."/>
            <person name="Kuees U."/>
            <person name="Lilly W.W."/>
            <person name="Lindquist E."/>
            <person name="Lucas S."/>
            <person name="Magnuson J.K."/>
            <person name="Piumi F."/>
            <person name="Raudaskoski M."/>
            <person name="Salamov A."/>
            <person name="Schmutz J."/>
            <person name="Schwarze F.W.M.R."/>
            <person name="vanKuyk P.A."/>
            <person name="Horton J.S."/>
            <person name="Grigoriev I.V."/>
            <person name="Woesten H.A.B."/>
        </authorList>
    </citation>
    <scope>NUCLEOTIDE SEQUENCE [LARGE SCALE GENOMIC DNA]</scope>
    <source>
        <strain evidence="4">H4-8 / FGSC 9210</strain>
    </source>
</reference>
<feature type="compositionally biased region" description="Acidic residues" evidence="1">
    <location>
        <begin position="1115"/>
        <end position="1128"/>
    </location>
</feature>
<sequence>MPNVTAKPLAFDLQRLVAAYPNLSKQERLQRSRRLSKEVDRKDEFAALKAPPPESACDTSAPIDLDKPSPCRNAFLALLSYNMALRLSAYDTQLNPESTIWMSILRFWPAVAKWVELFHPRLGNRAKSRQWDLDILAAYRTFYSITCTYPQGRKKLMETKDALPVLLDVWLNYWDYAPAPASPAEWEMCLDQDFWFLEAIARLRDDIPKPVIGHPDGQRIEQGLLQAVGGSRRKFYRNALLQRLQHIVANQCLPTHTYTRDAFRMSQYLVRFFNDIRIEGAPRDVVSAVVQAWKDTLDITDGDDMGMSCAQLLILLHSISDDFRQLAWAVRDGALELILRLVRVRDQTKEVTIGPSFTLMRLMRVQMIHRNFLRVLRRYGGSALVLRKDDPPCIRKFIEVYQSGIQVLDGVDEWIRNRPCYNPTCDTDVASQSESMKNCEAPPDVHPAQNMRAASYKYITTIARTLVNQSRRSILADLADFAAANPDWDPECEPAVVMVNFCVRNNTFGVPGSLEGCLASDDGAYHRVSVTTTGQSEWKSGSVRAQVPCGGRNAVVMHCGAFDYEKFKREELDTNVFPKEGPKAKITGLGGMWGRKSLDDLLRWAHDSPTSTTFPSDEPSTTLQRRASQTLERRASQTLQRRASQHLARRNSQKLVARRSLVLSRRPSLSQAPSFTTTGDAPPQAPSRRPSQAPSRRPSLTGEGSFTAGSKGSFTAGSRGSFTAGSKGSLTAGARGSFSSKGRALSRRKSLSIRVPSFSLYYADFGKQRTPRARASFCDLSVPIGGGPAIDPYGGPAVDPYDPQHNGADLAGSGLGELDLASFPALQSPTCPDLGGPNLPELDDTYFQGFYDGSNLRFYDFDENNQLILTGGDSVGSASTGGPPSGATSGGAAETNEPSSSSKEPSSIQDDSSSSRHEPPSATPLETIPEEDPEEVEVATVDKGKGRAEVQEPTTSVAYPTLDEAIEGFLHGTPSSGPSTSAKKTHRRKKLHRRRSLSVPKPTASPADVFGIAPNGVYSYPPPPTAATSSSKRNGPSSERREGPSTESGSGSLTNKRSGPSSDKRTRPSLDDVAENATHYEEDEEDEEDGEHDLDEEEFDDDPLPRRRRASATTVEDDSDDEYIDDDYYMPRTPARRRGLASSSRHTPSSSRNRRYHPYSPATPSSSRSHRAHAPTYRSPVANRPFPCPVVGCDHACINRNDLGRHMLKHDPPGWSCYNCRQRFTRRDALVRHVDKNAKTSACCRGVHYARAAEMRVHPHDRFPAEWLDIIEADP</sequence>
<dbReference type="InParanoid" id="D8QLR5"/>
<feature type="compositionally biased region" description="Low complexity" evidence="1">
    <location>
        <begin position="1142"/>
        <end position="1151"/>
    </location>
</feature>
<organism evidence="4">
    <name type="scientific">Schizophyllum commune (strain H4-8 / FGSC 9210)</name>
    <name type="common">Split gill fungus</name>
    <dbReference type="NCBI Taxonomy" id="578458"/>
    <lineage>
        <taxon>Eukaryota</taxon>
        <taxon>Fungi</taxon>
        <taxon>Dikarya</taxon>
        <taxon>Basidiomycota</taxon>
        <taxon>Agaricomycotina</taxon>
        <taxon>Agaricomycetes</taxon>
        <taxon>Agaricomycetidae</taxon>
        <taxon>Agaricales</taxon>
        <taxon>Schizophyllaceae</taxon>
        <taxon>Schizophyllum</taxon>
    </lineage>
</organism>
<feature type="compositionally biased region" description="Polar residues" evidence="1">
    <location>
        <begin position="608"/>
        <end position="642"/>
    </location>
</feature>
<gene>
    <name evidence="3" type="ORF">SCHCODRAFT_114788</name>
</gene>
<evidence type="ECO:0000256" key="1">
    <source>
        <dbReference type="SAM" id="MobiDB-lite"/>
    </source>
</evidence>
<dbReference type="HOGENOM" id="CLU_263593_0_0_1"/>
<dbReference type="OrthoDB" id="3176823at2759"/>
<feature type="compositionally biased region" description="Polar residues" evidence="1">
    <location>
        <begin position="1045"/>
        <end position="1061"/>
    </location>
</feature>
<dbReference type="EMBL" id="GL377319">
    <property type="protein sequence ID" value="EFI91155.1"/>
    <property type="molecule type" value="Genomic_DNA"/>
</dbReference>
<feature type="domain" description="C2H2-type" evidence="2">
    <location>
        <begin position="1215"/>
        <end position="1235"/>
    </location>
</feature>
<dbReference type="KEGG" id="scm:SCHCO_02517617"/>
<feature type="compositionally biased region" description="Low complexity" evidence="1">
    <location>
        <begin position="686"/>
        <end position="699"/>
    </location>
</feature>
<dbReference type="Proteomes" id="UP000007431">
    <property type="component" value="Unassembled WGS sequence"/>
</dbReference>
<dbReference type="SMART" id="SM00355">
    <property type="entry name" value="ZnF_C2H2"/>
    <property type="match status" value="2"/>
</dbReference>
<protein>
    <recommendedName>
        <fullName evidence="2">C2H2-type domain-containing protein</fullName>
    </recommendedName>
</protein>
<feature type="compositionally biased region" description="Basic and acidic residues" evidence="1">
    <location>
        <begin position="940"/>
        <end position="950"/>
    </location>
</feature>
<dbReference type="GeneID" id="9588655"/>
<feature type="compositionally biased region" description="Basic residues" evidence="1">
    <location>
        <begin position="983"/>
        <end position="996"/>
    </location>
</feature>
<dbReference type="Gene3D" id="3.30.160.60">
    <property type="entry name" value="Classic Zinc Finger"/>
    <property type="match status" value="1"/>
</dbReference>
<dbReference type="AlphaFoldDB" id="D8QLR5"/>
<feature type="domain" description="C2H2-type" evidence="2">
    <location>
        <begin position="1186"/>
        <end position="1210"/>
    </location>
</feature>
<feature type="compositionally biased region" description="Basic residues" evidence="1">
    <location>
        <begin position="643"/>
        <end position="652"/>
    </location>
</feature>
<feature type="region of interest" description="Disordered" evidence="1">
    <location>
        <begin position="872"/>
        <end position="1178"/>
    </location>
</feature>
<accession>D8QLR5</accession>
<feature type="non-terminal residue" evidence="3">
    <location>
        <position position="1275"/>
    </location>
</feature>
<feature type="compositionally biased region" description="Acidic residues" evidence="1">
    <location>
        <begin position="1081"/>
        <end position="1102"/>
    </location>
</feature>
<evidence type="ECO:0000259" key="2">
    <source>
        <dbReference type="SMART" id="SM00355"/>
    </source>
</evidence>
<proteinExistence type="predicted"/>
<feature type="compositionally biased region" description="Polar residues" evidence="1">
    <location>
        <begin position="702"/>
        <end position="729"/>
    </location>
</feature>
<feature type="compositionally biased region" description="Acidic residues" evidence="1">
    <location>
        <begin position="928"/>
        <end position="937"/>
    </location>
</feature>
<dbReference type="RefSeq" id="XP_003026058.1">
    <property type="nucleotide sequence ID" value="XM_003026012.1"/>
</dbReference>
<keyword evidence="4" id="KW-1185">Reference proteome</keyword>
<evidence type="ECO:0000313" key="3">
    <source>
        <dbReference type="EMBL" id="EFI91155.1"/>
    </source>
</evidence>
<dbReference type="InterPro" id="IPR013087">
    <property type="entry name" value="Znf_C2H2_type"/>
</dbReference>
<feature type="compositionally biased region" description="Polar residues" evidence="1">
    <location>
        <begin position="973"/>
        <end position="982"/>
    </location>
</feature>
<feature type="compositionally biased region" description="Low complexity" evidence="1">
    <location>
        <begin position="658"/>
        <end position="670"/>
    </location>
</feature>
<dbReference type="VEuPathDB" id="FungiDB:SCHCODRAFT_02517617"/>
<name>D8QLR5_SCHCM</name>
<feature type="compositionally biased region" description="Low complexity" evidence="1">
    <location>
        <begin position="876"/>
        <end position="912"/>
    </location>
</feature>
<feature type="region of interest" description="Disordered" evidence="1">
    <location>
        <begin position="607"/>
        <end position="746"/>
    </location>
</feature>